<dbReference type="InterPro" id="IPR043129">
    <property type="entry name" value="ATPase_NBD"/>
</dbReference>
<dbReference type="Proteomes" id="UP000249203">
    <property type="component" value="Unassembled WGS sequence"/>
</dbReference>
<proteinExistence type="inferred from homology"/>
<reference evidence="14 16" key="1">
    <citation type="journal article" date="2018" name="Front. Microbiol.">
        <title>Genome-Based Analysis Reveals the Taxonomy and Diversity of the Family Idiomarinaceae.</title>
        <authorList>
            <person name="Liu Y."/>
            <person name="Lai Q."/>
            <person name="Shao Z."/>
        </authorList>
    </citation>
    <scope>NUCLEOTIDE SEQUENCE [LARGE SCALE GENOMIC DNA]</scope>
    <source>
        <strain evidence="14 16">CF12-14</strain>
    </source>
</reference>
<feature type="domain" description="Carbohydrate kinase FGGY N-terminal" evidence="11">
    <location>
        <begin position="9"/>
        <end position="259"/>
    </location>
</feature>
<evidence type="ECO:0000256" key="10">
    <source>
        <dbReference type="ARBA" id="ARBA00052101"/>
    </source>
</evidence>
<dbReference type="Pfam" id="PF00370">
    <property type="entry name" value="FGGY_N"/>
    <property type="match status" value="1"/>
</dbReference>
<keyword evidence="16" id="KW-1185">Reference proteome</keyword>
<dbReference type="InterPro" id="IPR005999">
    <property type="entry name" value="Glycerol_kin"/>
</dbReference>
<dbReference type="GO" id="GO:0006072">
    <property type="term" value="P:glycerol-3-phosphate metabolic process"/>
    <property type="evidence" value="ECO:0007669"/>
    <property type="project" value="InterPro"/>
</dbReference>
<evidence type="ECO:0000313" key="13">
    <source>
        <dbReference type="EMBL" id="RAJ99074.1"/>
    </source>
</evidence>
<evidence type="ECO:0000256" key="7">
    <source>
        <dbReference type="ARBA" id="ARBA00022798"/>
    </source>
</evidence>
<comment type="pathway">
    <text evidence="1">Polyol metabolism; glycerol degradation via glycerol kinase pathway; sn-glycerol 3-phosphate from glycerol: step 1/1.</text>
</comment>
<keyword evidence="6 13" id="KW-0418">Kinase</keyword>
<evidence type="ECO:0000313" key="15">
    <source>
        <dbReference type="Proteomes" id="UP000249203"/>
    </source>
</evidence>
<dbReference type="InterPro" id="IPR018483">
    <property type="entry name" value="Carb_kinase_FGGY_CS"/>
</dbReference>
<dbReference type="RefSeq" id="WP_111568696.1">
    <property type="nucleotide sequence ID" value="NZ_PIPK01000002.1"/>
</dbReference>
<dbReference type="SUPFAM" id="SSF53067">
    <property type="entry name" value="Actin-like ATPase domain"/>
    <property type="match status" value="2"/>
</dbReference>
<organism evidence="13 15">
    <name type="scientific">Aliidiomarina maris</name>
    <dbReference type="NCBI Taxonomy" id="531312"/>
    <lineage>
        <taxon>Bacteria</taxon>
        <taxon>Pseudomonadati</taxon>
        <taxon>Pseudomonadota</taxon>
        <taxon>Gammaproteobacteria</taxon>
        <taxon>Alteromonadales</taxon>
        <taxon>Idiomarinaceae</taxon>
        <taxon>Aliidiomarina</taxon>
    </lineage>
</organism>
<dbReference type="Proteomes" id="UP000287865">
    <property type="component" value="Unassembled WGS sequence"/>
</dbReference>
<dbReference type="Pfam" id="PF02782">
    <property type="entry name" value="FGGY_C"/>
    <property type="match status" value="1"/>
</dbReference>
<keyword evidence="8" id="KW-0067">ATP-binding</keyword>
<evidence type="ECO:0000256" key="8">
    <source>
        <dbReference type="ARBA" id="ARBA00022840"/>
    </source>
</evidence>
<evidence type="ECO:0000256" key="6">
    <source>
        <dbReference type="ARBA" id="ARBA00022777"/>
    </source>
</evidence>
<dbReference type="EMBL" id="PIPK01000002">
    <property type="protein sequence ID" value="RUO27764.1"/>
    <property type="molecule type" value="Genomic_DNA"/>
</dbReference>
<dbReference type="EMBL" id="QLMD01000003">
    <property type="protein sequence ID" value="RAJ99074.1"/>
    <property type="molecule type" value="Genomic_DNA"/>
</dbReference>
<evidence type="ECO:0000259" key="11">
    <source>
        <dbReference type="Pfam" id="PF00370"/>
    </source>
</evidence>
<dbReference type="FunFam" id="3.30.420.40:FF:000008">
    <property type="entry name" value="Glycerol kinase"/>
    <property type="match status" value="1"/>
</dbReference>
<evidence type="ECO:0000313" key="16">
    <source>
        <dbReference type="Proteomes" id="UP000287865"/>
    </source>
</evidence>
<dbReference type="GO" id="GO:0019563">
    <property type="term" value="P:glycerol catabolic process"/>
    <property type="evidence" value="ECO:0007669"/>
    <property type="project" value="TreeGrafter"/>
</dbReference>
<dbReference type="PANTHER" id="PTHR10196">
    <property type="entry name" value="SUGAR KINASE"/>
    <property type="match status" value="1"/>
</dbReference>
<dbReference type="NCBIfam" id="TIGR01311">
    <property type="entry name" value="glycerol_kin"/>
    <property type="match status" value="1"/>
</dbReference>
<evidence type="ECO:0000313" key="14">
    <source>
        <dbReference type="EMBL" id="RUO27764.1"/>
    </source>
</evidence>
<name>A0A327X1E4_9GAMM</name>
<dbReference type="InterPro" id="IPR000577">
    <property type="entry name" value="Carb_kinase_FGGY"/>
</dbReference>
<evidence type="ECO:0000256" key="5">
    <source>
        <dbReference type="ARBA" id="ARBA00022741"/>
    </source>
</evidence>
<comment type="catalytic activity">
    <reaction evidence="10">
        <text>glycerol + ATP = sn-glycerol 3-phosphate + ADP + H(+)</text>
        <dbReference type="Rhea" id="RHEA:21644"/>
        <dbReference type="ChEBI" id="CHEBI:15378"/>
        <dbReference type="ChEBI" id="CHEBI:17754"/>
        <dbReference type="ChEBI" id="CHEBI:30616"/>
        <dbReference type="ChEBI" id="CHEBI:57597"/>
        <dbReference type="ChEBI" id="CHEBI:456216"/>
        <dbReference type="EC" id="2.7.1.30"/>
    </reaction>
</comment>
<dbReference type="FunFam" id="3.30.420.40:FF:000007">
    <property type="entry name" value="Glycerol kinase"/>
    <property type="match status" value="1"/>
</dbReference>
<dbReference type="AlphaFoldDB" id="A0A327X1E4"/>
<comment type="similarity">
    <text evidence="2">Belongs to the FGGY kinase family.</text>
</comment>
<dbReference type="NCBIfam" id="NF000756">
    <property type="entry name" value="PRK00047.1"/>
    <property type="match status" value="1"/>
</dbReference>
<dbReference type="PIRSF" id="PIRSF000538">
    <property type="entry name" value="GlpK"/>
    <property type="match status" value="1"/>
</dbReference>
<feature type="domain" description="Carbohydrate kinase FGGY C-terminal" evidence="12">
    <location>
        <begin position="269"/>
        <end position="455"/>
    </location>
</feature>
<keyword evidence="4" id="KW-0808">Transferase</keyword>
<evidence type="ECO:0000256" key="3">
    <source>
        <dbReference type="ARBA" id="ARBA00012099"/>
    </source>
</evidence>
<evidence type="ECO:0000259" key="12">
    <source>
        <dbReference type="Pfam" id="PF02782"/>
    </source>
</evidence>
<sequence>MVKASNPSYILAIDQGTTSSRAIIYLAQSGETPKLKPIASAAHEFKQHFPENGWVEHDPEDLWQTTLSSCEEALQQAELTAADLAGIGITNQRETTVVWDKQSGEAIYRAIVWQDRRTAAECRKLREAGHQTLVNERTGLLLDPYFSATKISWILDHVDGARARAEAGELCFGTVETYLLWRLTEGAVHATDASNASRTLLMNLAQREWDPELLALFNVPAAMLPEIRDNTAEFGCTTLLGDKVPVVAMVGDQQGALVGQACVSPGMLKSTYGTGCFALLNTGDEAILSNHRLLTTLAYQLDGKPTYALEGSIFMAGAIIQWLRDSLGILDNADESEALAEGVPYSQHEMLIPAFTGLGAPYWEPDARAAIFGMTRDTGRKQLAAAALKSVALQSHDLLTAMAEDGQAIKKLRVDGGMTANNWFMQALSDLTGHPVERAAYSEATAFGAAFLAALQVGIFNSIKDIQQLHKIDGEFNCELNHDQQQKIHQRWLAAIEKVR</sequence>
<dbReference type="InterPro" id="IPR018485">
    <property type="entry name" value="FGGY_C"/>
</dbReference>
<evidence type="ECO:0000256" key="9">
    <source>
        <dbReference type="ARBA" id="ARBA00043149"/>
    </source>
</evidence>
<keyword evidence="7" id="KW-0319">Glycerol metabolism</keyword>
<evidence type="ECO:0000256" key="1">
    <source>
        <dbReference type="ARBA" id="ARBA00005190"/>
    </source>
</evidence>
<dbReference type="OrthoDB" id="9805576at2"/>
<protein>
    <recommendedName>
        <fullName evidence="3">glycerol kinase</fullName>
        <ecNumber evidence="3">2.7.1.30</ecNumber>
    </recommendedName>
    <alternativeName>
        <fullName evidence="9">ATP:glycerol 3-phosphotransferase</fullName>
    </alternativeName>
</protein>
<evidence type="ECO:0000256" key="2">
    <source>
        <dbReference type="ARBA" id="ARBA00009156"/>
    </source>
</evidence>
<dbReference type="InterPro" id="IPR018484">
    <property type="entry name" value="FGGY_N"/>
</dbReference>
<dbReference type="PROSITE" id="PS00933">
    <property type="entry name" value="FGGY_KINASES_1"/>
    <property type="match status" value="1"/>
</dbReference>
<dbReference type="CDD" id="cd07786">
    <property type="entry name" value="FGGY_EcGK_like"/>
    <property type="match status" value="1"/>
</dbReference>
<reference evidence="13 15" key="2">
    <citation type="submission" date="2018-06" db="EMBL/GenBank/DDBJ databases">
        <title>Genomic Encyclopedia of Type Strains, Phase III (KMG-III): the genomes of soil and plant-associated and newly described type strains.</title>
        <authorList>
            <person name="Whitman W."/>
        </authorList>
    </citation>
    <scope>NUCLEOTIDE SEQUENCE [LARGE SCALE GENOMIC DNA]</scope>
    <source>
        <strain evidence="13 15">CGMCC 1.15366</strain>
    </source>
</reference>
<comment type="caution">
    <text evidence="13">The sequence shown here is derived from an EMBL/GenBank/DDBJ whole genome shotgun (WGS) entry which is preliminary data.</text>
</comment>
<dbReference type="Gene3D" id="3.30.420.40">
    <property type="match status" value="2"/>
</dbReference>
<dbReference type="PANTHER" id="PTHR10196:SF78">
    <property type="entry name" value="GLYCEROL KINASE"/>
    <property type="match status" value="1"/>
</dbReference>
<accession>A0A327X1E4</accession>
<evidence type="ECO:0000256" key="4">
    <source>
        <dbReference type="ARBA" id="ARBA00022679"/>
    </source>
</evidence>
<dbReference type="GO" id="GO:0004370">
    <property type="term" value="F:glycerol kinase activity"/>
    <property type="evidence" value="ECO:0007669"/>
    <property type="project" value="UniProtKB-EC"/>
</dbReference>
<keyword evidence="5" id="KW-0547">Nucleotide-binding</keyword>
<gene>
    <name evidence="14" type="primary">glpK</name>
    <name evidence="13" type="ORF">B0I24_10368</name>
    <name evidence="14" type="ORF">CWE07_03900</name>
</gene>
<dbReference type="GO" id="GO:0005524">
    <property type="term" value="F:ATP binding"/>
    <property type="evidence" value="ECO:0007669"/>
    <property type="project" value="UniProtKB-KW"/>
</dbReference>
<dbReference type="EC" id="2.7.1.30" evidence="3"/>
<dbReference type="GO" id="GO:0005829">
    <property type="term" value="C:cytosol"/>
    <property type="evidence" value="ECO:0007669"/>
    <property type="project" value="TreeGrafter"/>
</dbReference>